<evidence type="ECO:0000256" key="5">
    <source>
        <dbReference type="ARBA" id="ARBA00071600"/>
    </source>
</evidence>
<evidence type="ECO:0000256" key="3">
    <source>
        <dbReference type="ARBA" id="ARBA00022771"/>
    </source>
</evidence>
<feature type="region of interest" description="Disordered" evidence="7">
    <location>
        <begin position="305"/>
        <end position="326"/>
    </location>
</feature>
<organism evidence="9 10">
    <name type="scientific">Owenia fusiformis</name>
    <name type="common">Polychaete worm</name>
    <dbReference type="NCBI Taxonomy" id="6347"/>
    <lineage>
        <taxon>Eukaryota</taxon>
        <taxon>Metazoa</taxon>
        <taxon>Spiralia</taxon>
        <taxon>Lophotrochozoa</taxon>
        <taxon>Annelida</taxon>
        <taxon>Polychaeta</taxon>
        <taxon>Sedentaria</taxon>
        <taxon>Canalipalpata</taxon>
        <taxon>Sabellida</taxon>
        <taxon>Oweniida</taxon>
        <taxon>Oweniidae</taxon>
        <taxon>Owenia</taxon>
    </lineage>
</organism>
<dbReference type="PANTHER" id="PTHR46156:SF1">
    <property type="entry name" value="ZINC FINGER CCCH DOMAIN-CONTAINING PROTEIN 3"/>
    <property type="match status" value="1"/>
</dbReference>
<protein>
    <recommendedName>
        <fullName evidence="5">Zinc finger CCCH domain-containing protein 3</fullName>
    </recommendedName>
</protein>
<feature type="compositionally biased region" description="Basic and acidic residues" evidence="7">
    <location>
        <begin position="122"/>
        <end position="133"/>
    </location>
</feature>
<dbReference type="OrthoDB" id="3247158at2759"/>
<dbReference type="Pfam" id="PF00642">
    <property type="entry name" value="zf-CCCH"/>
    <property type="match status" value="1"/>
</dbReference>
<feature type="compositionally biased region" description="Basic and acidic residues" evidence="7">
    <location>
        <begin position="142"/>
        <end position="167"/>
    </location>
</feature>
<reference evidence="9" key="1">
    <citation type="submission" date="2022-03" db="EMBL/GenBank/DDBJ databases">
        <authorList>
            <person name="Martin C."/>
        </authorList>
    </citation>
    <scope>NUCLEOTIDE SEQUENCE</scope>
</reference>
<feature type="compositionally biased region" description="Polar residues" evidence="7">
    <location>
        <begin position="624"/>
        <end position="633"/>
    </location>
</feature>
<feature type="compositionally biased region" description="Polar residues" evidence="7">
    <location>
        <begin position="100"/>
        <end position="115"/>
    </location>
</feature>
<evidence type="ECO:0000313" key="9">
    <source>
        <dbReference type="EMBL" id="CAH1778977.1"/>
    </source>
</evidence>
<dbReference type="SMART" id="SM00356">
    <property type="entry name" value="ZnF_C3H1"/>
    <property type="match status" value="5"/>
</dbReference>
<accession>A0A8S4NBQ4</accession>
<feature type="compositionally biased region" description="Basic and acidic residues" evidence="7">
    <location>
        <begin position="794"/>
        <end position="807"/>
    </location>
</feature>
<keyword evidence="2" id="KW-0677">Repeat</keyword>
<feature type="region of interest" description="Disordered" evidence="7">
    <location>
        <begin position="794"/>
        <end position="882"/>
    </location>
</feature>
<feature type="zinc finger region" description="C3H1-type" evidence="6">
    <location>
        <begin position="665"/>
        <end position="693"/>
    </location>
</feature>
<sequence>CKTVPQSGNLAKPVKPYAIDGRAKWMKPTVSEDIPKTDNLPKSSKLGNATKASNILKFSNAKSSKSFSSGSHEIDSEQMLPFSGSAILTKKGSQGHEKSYVQQRNHKPSLSSKNKYTWRKGKSTDATKQKTDTEGFQMNDHQQNRTDEQTYERVNEIKHPDSEDHTFKSKQVNVPPGGNITNPRASSNTSIKSGLQQTSKYKLVRKDSPVSPKKTLDVIEKKTQQSNKISGFDLDTIEHPTVSIDKRNVALPIETRSPNENSGSMSTGKESPISKYKIVRNIAPSSPYNLSKQLQESRKVNYQGERSGVESSIHDPGMENSVQSKKKGVSGIISKYKYIRQNSSSNQTANKLIRKYQKGAENFDNIGSHSSESVIEKLKRKSQQKQSSRVKRLQQKTNPYKLNRNDADIVKSPYTPRTIQHTIRKGKNQIRTSKNTMETTKHEMSCSRFKRTKGKDGRNSKKFKKKLDKTWVSKYSLQRNKEDEGPSLNAILGRKVTNKSKNKFKFVKAHEKQDSCKMRIDRRKHSQGGKVSKQTASSSQPSLVMISGTVYRRSACKLSRQTSKDKVYNSSIRPGSRKRTLSGSISIHGSRYRIDSSGKSLKKLKPKNQSVQSDNGRISRINIGGSSYTQSTPGTLVKTPSARHKLANRVLHKSIATVSKFKQDRRNERFCIFYNRFGRCNRGEKCPFVHDPKRIAVCTRFLRGTCQVDNCPFSHTVAMEKMPVCAYFLRGVCTKDSCPYLHVNVGKEAKICQDFIKGYCRLADKCKKRHVLICEEFRDKGTCSKGNKCEMIHQKPREGAKRARYHDPIPSTSTAVSGTAESSTAESSTAKSSSAKSSTANTADTVTPESDSEDNMKGRNTRHKRQHTSESSSENLGYSNEIPSKKRFLPSYIALTSATSSSEELLSTSSFEEHLSSASTSKSEEVSSVSPSKVDLIAGNSGIQIRPMLRLKDDQTNFDMTTNDTT</sequence>
<feature type="region of interest" description="Disordered" evidence="7">
    <location>
        <begin position="91"/>
        <end position="195"/>
    </location>
</feature>
<comment type="caution">
    <text evidence="9">The sequence shown here is derived from an EMBL/GenBank/DDBJ whole genome shotgun (WGS) entry which is preliminary data.</text>
</comment>
<name>A0A8S4NBQ4_OWEFU</name>
<dbReference type="EMBL" id="CAIIXF020000003">
    <property type="protein sequence ID" value="CAH1778977.1"/>
    <property type="molecule type" value="Genomic_DNA"/>
</dbReference>
<feature type="domain" description="C3H1-type" evidence="8">
    <location>
        <begin position="697"/>
        <end position="718"/>
    </location>
</feature>
<feature type="domain" description="C3H1-type" evidence="8">
    <location>
        <begin position="665"/>
        <end position="693"/>
    </location>
</feature>
<feature type="domain" description="C3H1-type" evidence="8">
    <location>
        <begin position="719"/>
        <end position="745"/>
    </location>
</feature>
<feature type="zinc finger region" description="C3H1-type" evidence="6">
    <location>
        <begin position="746"/>
        <end position="773"/>
    </location>
</feature>
<dbReference type="AlphaFoldDB" id="A0A8S4NBQ4"/>
<dbReference type="InterPro" id="IPR036855">
    <property type="entry name" value="Znf_CCCH_sf"/>
</dbReference>
<feature type="region of interest" description="Disordered" evidence="7">
    <location>
        <begin position="521"/>
        <end position="540"/>
    </location>
</feature>
<dbReference type="Gene3D" id="4.10.1000.10">
    <property type="entry name" value="Zinc finger, CCCH-type"/>
    <property type="match status" value="2"/>
</dbReference>
<evidence type="ECO:0000256" key="7">
    <source>
        <dbReference type="SAM" id="MobiDB-lite"/>
    </source>
</evidence>
<keyword evidence="3 6" id="KW-0863">Zinc-finger</keyword>
<evidence type="ECO:0000256" key="2">
    <source>
        <dbReference type="ARBA" id="ARBA00022737"/>
    </source>
</evidence>
<dbReference type="FunFam" id="4.10.1000.10:FF:000008">
    <property type="entry name" value="zinc finger CCCH domain-containing protein 3"/>
    <property type="match status" value="1"/>
</dbReference>
<evidence type="ECO:0000259" key="8">
    <source>
        <dbReference type="PROSITE" id="PS50103"/>
    </source>
</evidence>
<feature type="non-terminal residue" evidence="9">
    <location>
        <position position="966"/>
    </location>
</feature>
<feature type="domain" description="C3H1-type" evidence="8">
    <location>
        <begin position="746"/>
        <end position="773"/>
    </location>
</feature>
<dbReference type="GO" id="GO:0008270">
    <property type="term" value="F:zinc ion binding"/>
    <property type="evidence" value="ECO:0007669"/>
    <property type="project" value="UniProtKB-KW"/>
</dbReference>
<feature type="zinc finger region" description="C3H1-type" evidence="6">
    <location>
        <begin position="697"/>
        <end position="718"/>
    </location>
</feature>
<evidence type="ECO:0000313" key="10">
    <source>
        <dbReference type="Proteomes" id="UP000749559"/>
    </source>
</evidence>
<dbReference type="SUPFAM" id="SSF90229">
    <property type="entry name" value="CCCH zinc finger"/>
    <property type="match status" value="1"/>
</dbReference>
<feature type="compositionally biased region" description="Low complexity" evidence="7">
    <location>
        <begin position="57"/>
        <end position="71"/>
    </location>
</feature>
<dbReference type="PROSITE" id="PS50103">
    <property type="entry name" value="ZF_C3H1"/>
    <property type="match status" value="4"/>
</dbReference>
<feature type="region of interest" description="Disordered" evidence="7">
    <location>
        <begin position="29"/>
        <end position="75"/>
    </location>
</feature>
<proteinExistence type="predicted"/>
<feature type="zinc finger region" description="C3H1-type" evidence="6">
    <location>
        <begin position="719"/>
        <end position="745"/>
    </location>
</feature>
<dbReference type="PANTHER" id="PTHR46156">
    <property type="entry name" value="CCCH ZINGC FINGER"/>
    <property type="match status" value="1"/>
</dbReference>
<keyword evidence="4 6" id="KW-0862">Zinc</keyword>
<keyword evidence="10" id="KW-1185">Reference proteome</keyword>
<feature type="compositionally biased region" description="Low complexity" evidence="7">
    <location>
        <begin position="811"/>
        <end position="843"/>
    </location>
</feature>
<feature type="compositionally biased region" description="Polar residues" evidence="7">
    <location>
        <begin position="179"/>
        <end position="195"/>
    </location>
</feature>
<evidence type="ECO:0000256" key="6">
    <source>
        <dbReference type="PROSITE-ProRule" id="PRU00723"/>
    </source>
</evidence>
<keyword evidence="1 6" id="KW-0479">Metal-binding</keyword>
<gene>
    <name evidence="9" type="ORF">OFUS_LOCUS5830</name>
</gene>
<evidence type="ECO:0000256" key="1">
    <source>
        <dbReference type="ARBA" id="ARBA00022723"/>
    </source>
</evidence>
<dbReference type="Proteomes" id="UP000749559">
    <property type="component" value="Unassembled WGS sequence"/>
</dbReference>
<evidence type="ECO:0000256" key="4">
    <source>
        <dbReference type="ARBA" id="ARBA00022833"/>
    </source>
</evidence>
<dbReference type="InterPro" id="IPR000571">
    <property type="entry name" value="Znf_CCCH"/>
</dbReference>
<feature type="region of interest" description="Disordered" evidence="7">
    <location>
        <begin position="598"/>
        <end position="633"/>
    </location>
</feature>
<feature type="compositionally biased region" description="Polar residues" evidence="7">
    <location>
        <begin position="40"/>
        <end position="53"/>
    </location>
</feature>
<dbReference type="GO" id="GO:0005634">
    <property type="term" value="C:nucleus"/>
    <property type="evidence" value="ECO:0007669"/>
    <property type="project" value="UniProtKB-ARBA"/>
</dbReference>
<feature type="compositionally biased region" description="Polar residues" evidence="7">
    <location>
        <begin position="869"/>
        <end position="882"/>
    </location>
</feature>